<proteinExistence type="predicted"/>
<name>A0ACB9P936_BAUVA</name>
<comment type="caution">
    <text evidence="1">The sequence shown here is derived from an EMBL/GenBank/DDBJ whole genome shotgun (WGS) entry which is preliminary data.</text>
</comment>
<gene>
    <name evidence="1" type="ORF">L6164_011238</name>
</gene>
<protein>
    <submittedName>
        <fullName evidence="1">Uncharacterized protein</fullName>
    </submittedName>
</protein>
<evidence type="ECO:0000313" key="1">
    <source>
        <dbReference type="EMBL" id="KAI4343951.1"/>
    </source>
</evidence>
<accession>A0ACB9P936</accession>
<dbReference type="EMBL" id="CM039430">
    <property type="protein sequence ID" value="KAI4343951.1"/>
    <property type="molecule type" value="Genomic_DNA"/>
</dbReference>
<reference evidence="1 2" key="1">
    <citation type="journal article" date="2022" name="DNA Res.">
        <title>Chromosomal-level genome assembly of the orchid tree Bauhinia variegata (Leguminosae; Cercidoideae) supports the allotetraploid origin hypothesis of Bauhinia.</title>
        <authorList>
            <person name="Zhong Y."/>
            <person name="Chen Y."/>
            <person name="Zheng D."/>
            <person name="Pang J."/>
            <person name="Liu Y."/>
            <person name="Luo S."/>
            <person name="Meng S."/>
            <person name="Qian L."/>
            <person name="Wei D."/>
            <person name="Dai S."/>
            <person name="Zhou R."/>
        </authorList>
    </citation>
    <scope>NUCLEOTIDE SEQUENCE [LARGE SCALE GENOMIC DNA]</scope>
    <source>
        <strain evidence="1">BV-YZ2020</strain>
    </source>
</reference>
<organism evidence="1 2">
    <name type="scientific">Bauhinia variegata</name>
    <name type="common">Purple orchid tree</name>
    <name type="synonym">Phanera variegata</name>
    <dbReference type="NCBI Taxonomy" id="167791"/>
    <lineage>
        <taxon>Eukaryota</taxon>
        <taxon>Viridiplantae</taxon>
        <taxon>Streptophyta</taxon>
        <taxon>Embryophyta</taxon>
        <taxon>Tracheophyta</taxon>
        <taxon>Spermatophyta</taxon>
        <taxon>Magnoliopsida</taxon>
        <taxon>eudicotyledons</taxon>
        <taxon>Gunneridae</taxon>
        <taxon>Pentapetalae</taxon>
        <taxon>rosids</taxon>
        <taxon>fabids</taxon>
        <taxon>Fabales</taxon>
        <taxon>Fabaceae</taxon>
        <taxon>Cercidoideae</taxon>
        <taxon>Cercideae</taxon>
        <taxon>Bauhiniinae</taxon>
        <taxon>Bauhinia</taxon>
    </lineage>
</organism>
<evidence type="ECO:0000313" key="2">
    <source>
        <dbReference type="Proteomes" id="UP000828941"/>
    </source>
</evidence>
<keyword evidence="2" id="KW-1185">Reference proteome</keyword>
<sequence length="139" mass="15577">MTSRRIFLGSKELLQQAGNDVDPDSSAEKPSSEDVLISTRHIFKAKASQVIPLSEQCPRSCIPLCSVWLPRKMGGKISEIEFSIAIHGRRAISLSMPVNLNFTGWKSKRTFRYLQFISASSLDESELAWKIGYRSEEGV</sequence>
<dbReference type="Proteomes" id="UP000828941">
    <property type="component" value="Chromosome 5"/>
</dbReference>